<organism evidence="3 4">
    <name type="scientific">Capillibacterium thermochitinicola</name>
    <dbReference type="NCBI Taxonomy" id="2699427"/>
    <lineage>
        <taxon>Bacteria</taxon>
        <taxon>Bacillati</taxon>
        <taxon>Bacillota</taxon>
        <taxon>Capillibacterium</taxon>
    </lineage>
</organism>
<dbReference type="InterPro" id="IPR050248">
    <property type="entry name" value="Polysacc_deacetylase_ArnD"/>
</dbReference>
<evidence type="ECO:0000259" key="2">
    <source>
        <dbReference type="PROSITE" id="PS51677"/>
    </source>
</evidence>
<keyword evidence="1" id="KW-1133">Transmembrane helix</keyword>
<dbReference type="AlphaFoldDB" id="A0A8J6I093"/>
<accession>A0A8J6I093</accession>
<feature type="domain" description="NodB homology" evidence="2">
    <location>
        <begin position="141"/>
        <end position="318"/>
    </location>
</feature>
<dbReference type="GO" id="GO:0016810">
    <property type="term" value="F:hydrolase activity, acting on carbon-nitrogen (but not peptide) bonds"/>
    <property type="evidence" value="ECO:0007669"/>
    <property type="project" value="InterPro"/>
</dbReference>
<dbReference type="InterPro" id="IPR011330">
    <property type="entry name" value="Glyco_hydro/deAcase_b/a-brl"/>
</dbReference>
<dbReference type="CDD" id="cd10950">
    <property type="entry name" value="CE4_BsYlxY_like"/>
    <property type="match status" value="1"/>
</dbReference>
<dbReference type="InterPro" id="IPR002509">
    <property type="entry name" value="NODB_dom"/>
</dbReference>
<gene>
    <name evidence="3" type="ORF">G5B42_07285</name>
</gene>
<dbReference type="PROSITE" id="PS51677">
    <property type="entry name" value="NODB"/>
    <property type="match status" value="1"/>
</dbReference>
<dbReference type="EMBL" id="JAAKDE010000014">
    <property type="protein sequence ID" value="MBA2133345.1"/>
    <property type="molecule type" value="Genomic_DNA"/>
</dbReference>
<dbReference type="Proteomes" id="UP000657177">
    <property type="component" value="Unassembled WGS sequence"/>
</dbReference>
<keyword evidence="4" id="KW-1185">Reference proteome</keyword>
<dbReference type="Gene3D" id="3.20.20.370">
    <property type="entry name" value="Glycoside hydrolase/deacetylase"/>
    <property type="match status" value="1"/>
</dbReference>
<keyword evidence="1" id="KW-0812">Transmembrane</keyword>
<dbReference type="Pfam" id="PF01522">
    <property type="entry name" value="Polysacc_deac_1"/>
    <property type="match status" value="1"/>
</dbReference>
<keyword evidence="1" id="KW-0472">Membrane</keyword>
<proteinExistence type="predicted"/>
<feature type="transmembrane region" description="Helical" evidence="1">
    <location>
        <begin position="12"/>
        <end position="33"/>
    </location>
</feature>
<dbReference type="SUPFAM" id="SSF88713">
    <property type="entry name" value="Glycoside hydrolase/deacetylase"/>
    <property type="match status" value="1"/>
</dbReference>
<dbReference type="PANTHER" id="PTHR10587">
    <property type="entry name" value="GLYCOSYL TRANSFERASE-RELATED"/>
    <property type="match status" value="1"/>
</dbReference>
<dbReference type="PANTHER" id="PTHR10587:SF80">
    <property type="entry name" value="CHITOOLIGOSACCHARIDE DEACETYLASE"/>
    <property type="match status" value="1"/>
</dbReference>
<evidence type="ECO:0000256" key="1">
    <source>
        <dbReference type="SAM" id="Phobius"/>
    </source>
</evidence>
<protein>
    <submittedName>
        <fullName evidence="3">Polysaccharide deacetylase family protein</fullName>
    </submittedName>
</protein>
<dbReference type="GO" id="GO:0005975">
    <property type="term" value="P:carbohydrate metabolic process"/>
    <property type="evidence" value="ECO:0007669"/>
    <property type="project" value="InterPro"/>
</dbReference>
<dbReference type="RefSeq" id="WP_181339805.1">
    <property type="nucleotide sequence ID" value="NZ_JAAKDE010000014.1"/>
</dbReference>
<evidence type="ECO:0000313" key="4">
    <source>
        <dbReference type="Proteomes" id="UP000657177"/>
    </source>
</evidence>
<evidence type="ECO:0000313" key="3">
    <source>
        <dbReference type="EMBL" id="MBA2133345.1"/>
    </source>
</evidence>
<name>A0A8J6I093_9FIRM</name>
<reference evidence="3" key="1">
    <citation type="submission" date="2020-06" db="EMBL/GenBank/DDBJ databases">
        <title>Novel chitinolytic bacterium.</title>
        <authorList>
            <person name="Ungkulpasvich U."/>
            <person name="Kosugi A."/>
            <person name="Uke A."/>
        </authorList>
    </citation>
    <scope>NUCLEOTIDE SEQUENCE</scope>
    <source>
        <strain evidence="3">UUS1-1</strain>
    </source>
</reference>
<comment type="caution">
    <text evidence="3">The sequence shown here is derived from an EMBL/GenBank/DDBJ whole genome shotgun (WGS) entry which is preliminary data.</text>
</comment>
<sequence length="329" mass="36556">MKLVILERKKITWFFGWVLLVVLSTVAVTQWSAIQRRWYGVKDGVMLEGRSMARLLPDEVRTIVTEMAKFYTLEPQNAGYFVETGEVIPEKEGRGVDVEATVAAVLAAEPGARLNLITYAIPATVSKEYFTPVFQGPTDQKKASLTINVAWGEAELPALLKILQDRGVKATFFFDGAWVKKFPEMVKAIHAAGHEVANHGLYHGHPAQMSRDELKRLIVENNQLLAEVIGTEPAKLFAPPYGEFNDQIVAVAGNLGYRTIMWTIDTIDWQRPAPEVIIRRVVDKIKPGAIILMHPTVPTVQALGQIIQTLQGQGYSLVTVSELLTGKRP</sequence>
<dbReference type="GO" id="GO:0016020">
    <property type="term" value="C:membrane"/>
    <property type="evidence" value="ECO:0007669"/>
    <property type="project" value="TreeGrafter"/>
</dbReference>